<dbReference type="Proteomes" id="UP000037904">
    <property type="component" value="Unassembled WGS sequence"/>
</dbReference>
<evidence type="ECO:0000256" key="1">
    <source>
        <dbReference type="SAM" id="SignalP"/>
    </source>
</evidence>
<comment type="caution">
    <text evidence="2">The sequence shown here is derived from an EMBL/GenBank/DDBJ whole genome shotgun (WGS) entry which is preliminary data.</text>
</comment>
<keyword evidence="1" id="KW-0732">Signal</keyword>
<accession>A0A0N0DD25</accession>
<protein>
    <submittedName>
        <fullName evidence="2">Uncharacterized protein</fullName>
    </submittedName>
</protein>
<keyword evidence="3" id="KW-1185">Reference proteome</keyword>
<reference evidence="2 3" key="1">
    <citation type="submission" date="2015-04" db="EMBL/GenBank/DDBJ databases">
        <title>The draft genome sequence of Fusarium langsethiae, a T-2/HT-2 mycotoxin producer.</title>
        <authorList>
            <person name="Lysoe E."/>
            <person name="Divon H.H."/>
            <person name="Terzi V."/>
            <person name="Orru L."/>
            <person name="Lamontanara A."/>
            <person name="Kolseth A.-K."/>
            <person name="Frandsen R.J."/>
            <person name="Nielsen K."/>
            <person name="Thrane U."/>
        </authorList>
    </citation>
    <scope>NUCLEOTIDE SEQUENCE [LARGE SCALE GENOMIC DNA]</scope>
    <source>
        <strain evidence="2 3">Fl201059</strain>
    </source>
</reference>
<evidence type="ECO:0000313" key="3">
    <source>
        <dbReference type="Proteomes" id="UP000037904"/>
    </source>
</evidence>
<feature type="chain" id="PRO_5005846480" evidence="1">
    <location>
        <begin position="20"/>
        <end position="156"/>
    </location>
</feature>
<dbReference type="AlphaFoldDB" id="A0A0N0DD25"/>
<name>A0A0N0DD25_FUSLA</name>
<sequence length="156" mass="16971">MVALKSCLLLLALGAQTLAEPDKPASTCSTILGSKTVKNVPASTGTVNKSITIVKKVIRKINVVVVPPAKTTTTFETSTVRSTTTDLGLTSIATITTDLSTFTDARTSWKTVTSITSSVTTKFITTTITRPLLWTTMQGDPDWVPRKRDEKKRWIR</sequence>
<organism evidence="2 3">
    <name type="scientific">Fusarium langsethiae</name>
    <dbReference type="NCBI Taxonomy" id="179993"/>
    <lineage>
        <taxon>Eukaryota</taxon>
        <taxon>Fungi</taxon>
        <taxon>Dikarya</taxon>
        <taxon>Ascomycota</taxon>
        <taxon>Pezizomycotina</taxon>
        <taxon>Sordariomycetes</taxon>
        <taxon>Hypocreomycetidae</taxon>
        <taxon>Hypocreales</taxon>
        <taxon>Nectriaceae</taxon>
        <taxon>Fusarium</taxon>
    </lineage>
</organism>
<proteinExistence type="predicted"/>
<evidence type="ECO:0000313" key="2">
    <source>
        <dbReference type="EMBL" id="KPA39037.1"/>
    </source>
</evidence>
<dbReference type="EMBL" id="JXCE01000224">
    <property type="protein sequence ID" value="KPA39037.1"/>
    <property type="molecule type" value="Genomic_DNA"/>
</dbReference>
<gene>
    <name evidence="2" type="ORF">FLAG1_08098</name>
</gene>
<feature type="signal peptide" evidence="1">
    <location>
        <begin position="1"/>
        <end position="19"/>
    </location>
</feature>